<sequence length="77" mass="9116">MLERRLLILSLKTQTKYAVLWFAVTLLSVLCRELITVLFTLKRERQLSRIPTLLLTLRVLSLVRVEIILRLLQRLSK</sequence>
<name>A0A419R4H7_9SPHN</name>
<dbReference type="AlphaFoldDB" id="A0A419R4H7"/>
<proteinExistence type="predicted"/>
<keyword evidence="1" id="KW-0812">Transmembrane</keyword>
<keyword evidence="1" id="KW-0472">Membrane</keyword>
<dbReference type="EMBL" id="RAHJ01000011">
    <property type="protein sequence ID" value="RJX69848.1"/>
    <property type="molecule type" value="Genomic_DNA"/>
</dbReference>
<gene>
    <name evidence="2" type="ORF">D6858_02785</name>
</gene>
<accession>A0A419R4H7</accession>
<keyword evidence="3" id="KW-1185">Reference proteome</keyword>
<organism evidence="2 3">
    <name type="scientific">Tsuneonella suprasediminis</name>
    <dbReference type="NCBI Taxonomy" id="2306996"/>
    <lineage>
        <taxon>Bacteria</taxon>
        <taxon>Pseudomonadati</taxon>
        <taxon>Pseudomonadota</taxon>
        <taxon>Alphaproteobacteria</taxon>
        <taxon>Sphingomonadales</taxon>
        <taxon>Erythrobacteraceae</taxon>
        <taxon>Tsuneonella</taxon>
    </lineage>
</organism>
<protein>
    <submittedName>
        <fullName evidence="2">Uncharacterized protein</fullName>
    </submittedName>
</protein>
<evidence type="ECO:0000256" key="1">
    <source>
        <dbReference type="SAM" id="Phobius"/>
    </source>
</evidence>
<comment type="caution">
    <text evidence="2">The sequence shown here is derived from an EMBL/GenBank/DDBJ whole genome shotgun (WGS) entry which is preliminary data.</text>
</comment>
<feature type="transmembrane region" description="Helical" evidence="1">
    <location>
        <begin position="20"/>
        <end position="41"/>
    </location>
</feature>
<keyword evidence="1" id="KW-1133">Transmembrane helix</keyword>
<reference evidence="2 3" key="1">
    <citation type="submission" date="2018-09" db="EMBL/GenBank/DDBJ databases">
        <title>Altererythrobacter sp.Ery1 and Ery12, the genome sequencing of novel strains in genus Alterythrobacter.</title>
        <authorList>
            <person name="Cheng H."/>
            <person name="Wu Y.-H."/>
            <person name="Fang C."/>
            <person name="Xu X.-W."/>
        </authorList>
    </citation>
    <scope>NUCLEOTIDE SEQUENCE [LARGE SCALE GENOMIC DNA]</scope>
    <source>
        <strain evidence="2 3">Ery12</strain>
    </source>
</reference>
<dbReference type="Proteomes" id="UP000284322">
    <property type="component" value="Unassembled WGS sequence"/>
</dbReference>
<evidence type="ECO:0000313" key="3">
    <source>
        <dbReference type="Proteomes" id="UP000284322"/>
    </source>
</evidence>
<evidence type="ECO:0000313" key="2">
    <source>
        <dbReference type="EMBL" id="RJX69848.1"/>
    </source>
</evidence>